<proteinExistence type="predicted"/>
<organism evidence="1 2">
    <name type="scientific">Tepidicaulis marinus</name>
    <dbReference type="NCBI Taxonomy" id="1333998"/>
    <lineage>
        <taxon>Bacteria</taxon>
        <taxon>Pseudomonadati</taxon>
        <taxon>Pseudomonadota</taxon>
        <taxon>Alphaproteobacteria</taxon>
        <taxon>Hyphomicrobiales</taxon>
        <taxon>Parvibaculaceae</taxon>
        <taxon>Tepidicaulis</taxon>
    </lineage>
</organism>
<dbReference type="AlphaFoldDB" id="A0A081B6G9"/>
<accession>A0A081B6G9</accession>
<reference evidence="1 2" key="1">
    <citation type="submission" date="2014-07" db="EMBL/GenBank/DDBJ databases">
        <title>Tepidicaulis marinum gen. nov., sp. nov., a novel marine bacterium denitrifying nitrate to nitrous oxide strictly under microaerobic conditions.</title>
        <authorList>
            <person name="Takeuchi M."/>
            <person name="Yamagishi T."/>
            <person name="Kamagata Y."/>
            <person name="Oshima K."/>
            <person name="Hattori M."/>
            <person name="Katayama T."/>
            <person name="Hanada S."/>
            <person name="Tamaki H."/>
            <person name="Marumo K."/>
            <person name="Maeda H."/>
            <person name="Nedachi M."/>
            <person name="Iwasaki W."/>
            <person name="Suwa Y."/>
            <person name="Sakata S."/>
        </authorList>
    </citation>
    <scope>NUCLEOTIDE SEQUENCE [LARGE SCALE GENOMIC DNA]</scope>
    <source>
        <strain evidence="1 2">MA2</strain>
    </source>
</reference>
<dbReference type="RefSeq" id="WP_045441727.1">
    <property type="nucleotide sequence ID" value="NZ_BBIO01000001.1"/>
</dbReference>
<evidence type="ECO:0000313" key="2">
    <source>
        <dbReference type="Proteomes" id="UP000028702"/>
    </source>
</evidence>
<gene>
    <name evidence="1" type="ORF">M2A_0136</name>
</gene>
<dbReference type="STRING" id="1333998.M2A_0136"/>
<sequence length="179" mass="20644">MQDVYQKITALLNEVPAKLPDAYDQDWTRCIKSELAELGAERDHIVYANGIEAQQVRGEWVYDVTWAQESPDESGESNTKRIVLACECEWARNWGDVWDDFDKLLQSRADYRVFITHQFGGQSVDEITEKLIKRVDAYEQTSPGDTYLLAVYDNETQTFSPTLLEVLMPDNLRATRLMI</sequence>
<dbReference type="Proteomes" id="UP000028702">
    <property type="component" value="Unassembled WGS sequence"/>
</dbReference>
<dbReference type="eggNOG" id="ENOG5033K1U">
    <property type="taxonomic scope" value="Bacteria"/>
</dbReference>
<dbReference type="EMBL" id="BBIO01000001">
    <property type="protein sequence ID" value="GAK43637.1"/>
    <property type="molecule type" value="Genomic_DNA"/>
</dbReference>
<name>A0A081B6G9_9HYPH</name>
<evidence type="ECO:0000313" key="1">
    <source>
        <dbReference type="EMBL" id="GAK43637.1"/>
    </source>
</evidence>
<protein>
    <submittedName>
        <fullName evidence="1">Conserved protein</fullName>
    </submittedName>
</protein>
<keyword evidence="2" id="KW-1185">Reference proteome</keyword>
<comment type="caution">
    <text evidence="1">The sequence shown here is derived from an EMBL/GenBank/DDBJ whole genome shotgun (WGS) entry which is preliminary data.</text>
</comment>